<feature type="domain" description="Thioredoxin" evidence="1">
    <location>
        <begin position="59"/>
        <end position="158"/>
    </location>
</feature>
<dbReference type="EMBL" id="JACHDR010000001">
    <property type="protein sequence ID" value="MBB5513928.1"/>
    <property type="molecule type" value="Genomic_DNA"/>
</dbReference>
<dbReference type="Pfam" id="PF00085">
    <property type="entry name" value="Thioredoxin"/>
    <property type="match status" value="1"/>
</dbReference>
<accession>A0A7W8TXV9</accession>
<reference evidence="2 3" key="1">
    <citation type="submission" date="2020-08" db="EMBL/GenBank/DDBJ databases">
        <title>Sequencing the genomes of 1000 actinobacteria strains.</title>
        <authorList>
            <person name="Klenk H.-P."/>
        </authorList>
    </citation>
    <scope>NUCLEOTIDE SEQUENCE [LARGE SCALE GENOMIC DNA]</scope>
    <source>
        <strain evidence="2 3">DSM 105783</strain>
    </source>
</reference>
<evidence type="ECO:0000313" key="3">
    <source>
        <dbReference type="Proteomes" id="UP000580797"/>
    </source>
</evidence>
<dbReference type="GO" id="GO:0006950">
    <property type="term" value="P:response to stress"/>
    <property type="evidence" value="ECO:0007669"/>
    <property type="project" value="UniProtKB-ARBA"/>
</dbReference>
<dbReference type="CDD" id="cd02956">
    <property type="entry name" value="ybbN"/>
    <property type="match status" value="1"/>
</dbReference>
<dbReference type="Proteomes" id="UP000580797">
    <property type="component" value="Unassembled WGS sequence"/>
</dbReference>
<sequence>MSESPVSATHNAAPEPHIASARGAVDLSAAAQTSAGSSQYDAAASVPHSPAVSGRWRVAVNEASFQQVLQLSNQVPVVISFGTPRHPGSAELDALLARLVDGYEGRVVLATVDADANQNILQAFRLQQVPAVVAVLGGRPVPLFQGAPAEAEIKSLLDELMPLALQNGITGTVPPVSAEEPSAAPKNPLHAAAEEAMASGDYEGAVTHYNKALAEKPNDLEAQQGLKSAELLHRVSSMDANAVRAEGAQSPDSLDAQLAVADLDVAGGHVEDAFRRIISFIATHFDDERESARERLVDLFTVVGASDPRVSAARQKLARTLY</sequence>
<dbReference type="SUPFAM" id="SSF48452">
    <property type="entry name" value="TPR-like"/>
    <property type="match status" value="1"/>
</dbReference>
<name>A0A7W8TXV9_9MICC</name>
<organism evidence="2 3">
    <name type="scientific">Neomicrococcus aestuarii</name>
    <dbReference type="NCBI Taxonomy" id="556325"/>
    <lineage>
        <taxon>Bacteria</taxon>
        <taxon>Bacillati</taxon>
        <taxon>Actinomycetota</taxon>
        <taxon>Actinomycetes</taxon>
        <taxon>Micrococcales</taxon>
        <taxon>Micrococcaceae</taxon>
        <taxon>Neomicrococcus</taxon>
    </lineage>
</organism>
<dbReference type="Gene3D" id="3.40.30.10">
    <property type="entry name" value="Glutaredoxin"/>
    <property type="match status" value="1"/>
</dbReference>
<dbReference type="RefSeq" id="WP_311539041.1">
    <property type="nucleotide sequence ID" value="NZ_BAAARH010000020.1"/>
</dbReference>
<gene>
    <name evidence="2" type="ORF">HD598_002615</name>
</gene>
<dbReference type="InterPro" id="IPR013766">
    <property type="entry name" value="Thioredoxin_domain"/>
</dbReference>
<dbReference type="SUPFAM" id="SSF52833">
    <property type="entry name" value="Thioredoxin-like"/>
    <property type="match status" value="1"/>
</dbReference>
<dbReference type="Gene3D" id="1.25.40.10">
    <property type="entry name" value="Tetratricopeptide repeat domain"/>
    <property type="match status" value="1"/>
</dbReference>
<comment type="caution">
    <text evidence="2">The sequence shown here is derived from an EMBL/GenBank/DDBJ whole genome shotgun (WGS) entry which is preliminary data.</text>
</comment>
<dbReference type="Pfam" id="PF14561">
    <property type="entry name" value="TPR_20"/>
    <property type="match status" value="1"/>
</dbReference>
<evidence type="ECO:0000259" key="1">
    <source>
        <dbReference type="Pfam" id="PF00085"/>
    </source>
</evidence>
<dbReference type="InterPro" id="IPR011990">
    <property type="entry name" value="TPR-like_helical_dom_sf"/>
</dbReference>
<dbReference type="AlphaFoldDB" id="A0A7W8TXV9"/>
<protein>
    <submittedName>
        <fullName evidence="2">Putative thioredoxin</fullName>
    </submittedName>
</protein>
<proteinExistence type="predicted"/>
<dbReference type="InterPro" id="IPR036249">
    <property type="entry name" value="Thioredoxin-like_sf"/>
</dbReference>
<evidence type="ECO:0000313" key="2">
    <source>
        <dbReference type="EMBL" id="MBB5513928.1"/>
    </source>
</evidence>